<gene>
    <name evidence="3" type="ORF">H5V45_12535</name>
</gene>
<dbReference type="Proteomes" id="UP000523955">
    <property type="component" value="Unassembled WGS sequence"/>
</dbReference>
<feature type="transmembrane region" description="Helical" evidence="2">
    <location>
        <begin position="25"/>
        <end position="44"/>
    </location>
</feature>
<keyword evidence="4" id="KW-1185">Reference proteome</keyword>
<keyword evidence="2" id="KW-0812">Transmembrane</keyword>
<sequence length="205" mass="21250">MSTTTTAPDVAGPGAAARTWNRPRWAAIGVLLVLGAVGAAWWSASSSAIDEVEVTTRTPQCTGTSLTHRATAPTIDAVAGMRCTFTVEVRNGSGRDVDLARAVVPGGAQDTGAVVRVASIAGRTPDSDPASINGFAPLDHRLASGDSFTFDIVLVFKPSGCNAGTTASLGDWPQVEVRSWGRTVSRPSSGELRFHRKGTTPGCRS</sequence>
<keyword evidence="2" id="KW-0472">Membrane</keyword>
<evidence type="ECO:0000256" key="2">
    <source>
        <dbReference type="SAM" id="Phobius"/>
    </source>
</evidence>
<accession>A0A7X0RJE1</accession>
<organism evidence="3 4">
    <name type="scientific">Nocardioides luti</name>
    <dbReference type="NCBI Taxonomy" id="2761101"/>
    <lineage>
        <taxon>Bacteria</taxon>
        <taxon>Bacillati</taxon>
        <taxon>Actinomycetota</taxon>
        <taxon>Actinomycetes</taxon>
        <taxon>Propionibacteriales</taxon>
        <taxon>Nocardioidaceae</taxon>
        <taxon>Nocardioides</taxon>
    </lineage>
</organism>
<evidence type="ECO:0000256" key="1">
    <source>
        <dbReference type="SAM" id="MobiDB-lite"/>
    </source>
</evidence>
<comment type="caution">
    <text evidence="3">The sequence shown here is derived from an EMBL/GenBank/DDBJ whole genome shotgun (WGS) entry which is preliminary data.</text>
</comment>
<reference evidence="3 4" key="1">
    <citation type="submission" date="2020-08" db="EMBL/GenBank/DDBJ databases">
        <authorList>
            <person name="Seo M.-J."/>
        </authorList>
    </citation>
    <scope>NUCLEOTIDE SEQUENCE [LARGE SCALE GENOMIC DNA]</scope>
    <source>
        <strain evidence="3 4">KIGAM211</strain>
    </source>
</reference>
<evidence type="ECO:0000313" key="3">
    <source>
        <dbReference type="EMBL" id="MBB6628148.1"/>
    </source>
</evidence>
<name>A0A7X0RJE1_9ACTN</name>
<feature type="region of interest" description="Disordered" evidence="1">
    <location>
        <begin position="186"/>
        <end position="205"/>
    </location>
</feature>
<keyword evidence="2" id="KW-1133">Transmembrane helix</keyword>
<dbReference type="EMBL" id="JACKXE010000001">
    <property type="protein sequence ID" value="MBB6628148.1"/>
    <property type="molecule type" value="Genomic_DNA"/>
</dbReference>
<evidence type="ECO:0000313" key="4">
    <source>
        <dbReference type="Proteomes" id="UP000523955"/>
    </source>
</evidence>
<dbReference type="AlphaFoldDB" id="A0A7X0RJE1"/>
<protein>
    <submittedName>
        <fullName evidence="3">Uncharacterized protein</fullName>
    </submittedName>
</protein>
<dbReference type="RefSeq" id="WP_185253232.1">
    <property type="nucleotide sequence ID" value="NZ_JACKXE010000001.1"/>
</dbReference>
<proteinExistence type="predicted"/>